<evidence type="ECO:0000259" key="4">
    <source>
        <dbReference type="PROSITE" id="PS01124"/>
    </source>
</evidence>
<dbReference type="InterPro" id="IPR020449">
    <property type="entry name" value="Tscrpt_reg_AraC-type_HTH"/>
</dbReference>
<dbReference type="InterPro" id="IPR018060">
    <property type="entry name" value="HTH_AraC"/>
</dbReference>
<dbReference type="AlphaFoldDB" id="A0A939EJ81"/>
<proteinExistence type="predicted"/>
<sequence length="291" mass="32058">MTSGSLEHRLFALRDNARLLLIHPEASPVKRYELADPGVYICCSLAGNVGLEMEARGTHLSAKQVHLLRGQAENRRRTLTFGQSVLGLVAHISHDWCQACPQGPTCPIGLFLLHGPDAPVASQEPSHQSLEFDASAACICQSILQSCSTSAADILHLEMGVLELLSWTYSRGNRLPGTKENRTGLPLRKTIKIRQAAELLRSNLDRSITITELSRKVGLSESDLKRGFRLVYDTTPARYSRSVRLEAARDLLRHSSMPIASISIDVGFSNPSQFSRAFRLQFGCNPSDIRA</sequence>
<name>A0A939EJ81_9HYPH</name>
<dbReference type="GO" id="GO:0003700">
    <property type="term" value="F:DNA-binding transcription factor activity"/>
    <property type="evidence" value="ECO:0007669"/>
    <property type="project" value="InterPro"/>
</dbReference>
<feature type="domain" description="HTH araC/xylS-type" evidence="4">
    <location>
        <begin position="194"/>
        <end position="291"/>
    </location>
</feature>
<dbReference type="InterPro" id="IPR018062">
    <property type="entry name" value="HTH_AraC-typ_CS"/>
</dbReference>
<keyword evidence="1" id="KW-0805">Transcription regulation</keyword>
<comment type="caution">
    <text evidence="5">The sequence shown here is derived from an EMBL/GenBank/DDBJ whole genome shotgun (WGS) entry which is preliminary data.</text>
</comment>
<dbReference type="InterPro" id="IPR053142">
    <property type="entry name" value="PchR_regulatory_protein"/>
</dbReference>
<dbReference type="PANTHER" id="PTHR47893:SF1">
    <property type="entry name" value="REGULATORY PROTEIN PCHR"/>
    <property type="match status" value="1"/>
</dbReference>
<dbReference type="SMART" id="SM00342">
    <property type="entry name" value="HTH_ARAC"/>
    <property type="match status" value="1"/>
</dbReference>
<organism evidence="5 6">
    <name type="scientific">Roseibium aggregatum</name>
    <dbReference type="NCBI Taxonomy" id="187304"/>
    <lineage>
        <taxon>Bacteria</taxon>
        <taxon>Pseudomonadati</taxon>
        <taxon>Pseudomonadota</taxon>
        <taxon>Alphaproteobacteria</taxon>
        <taxon>Hyphomicrobiales</taxon>
        <taxon>Stappiaceae</taxon>
        <taxon>Roseibium</taxon>
    </lineage>
</organism>
<accession>A0A939EJ81</accession>
<gene>
    <name evidence="5" type="ORF">JF539_20185</name>
</gene>
<reference evidence="5" key="1">
    <citation type="submission" date="2020-12" db="EMBL/GenBank/DDBJ databases">
        <title>Oil enriched cultivation method for isolating marine PHA-producing bacteria.</title>
        <authorList>
            <person name="Zheng W."/>
            <person name="Yu S."/>
            <person name="Huang Y."/>
        </authorList>
    </citation>
    <scope>NUCLEOTIDE SEQUENCE</scope>
    <source>
        <strain evidence="5">SY-2-12</strain>
    </source>
</reference>
<dbReference type="PROSITE" id="PS00041">
    <property type="entry name" value="HTH_ARAC_FAMILY_1"/>
    <property type="match status" value="1"/>
</dbReference>
<dbReference type="EMBL" id="JAEKJZ010000005">
    <property type="protein sequence ID" value="MBN9672685.1"/>
    <property type="molecule type" value="Genomic_DNA"/>
</dbReference>
<evidence type="ECO:0000256" key="3">
    <source>
        <dbReference type="ARBA" id="ARBA00023163"/>
    </source>
</evidence>
<dbReference type="RefSeq" id="WP_207142548.1">
    <property type="nucleotide sequence ID" value="NZ_JAEKJZ010000005.1"/>
</dbReference>
<keyword evidence="2" id="KW-0238">DNA-binding</keyword>
<dbReference type="Gene3D" id="1.10.10.60">
    <property type="entry name" value="Homeodomain-like"/>
    <property type="match status" value="2"/>
</dbReference>
<protein>
    <submittedName>
        <fullName evidence="5">Helix-turn-helix transcriptional regulator</fullName>
    </submittedName>
</protein>
<dbReference type="PROSITE" id="PS01124">
    <property type="entry name" value="HTH_ARAC_FAMILY_2"/>
    <property type="match status" value="1"/>
</dbReference>
<evidence type="ECO:0000313" key="6">
    <source>
        <dbReference type="Proteomes" id="UP000664096"/>
    </source>
</evidence>
<evidence type="ECO:0000256" key="1">
    <source>
        <dbReference type="ARBA" id="ARBA00023015"/>
    </source>
</evidence>
<dbReference type="GO" id="GO:0043565">
    <property type="term" value="F:sequence-specific DNA binding"/>
    <property type="evidence" value="ECO:0007669"/>
    <property type="project" value="InterPro"/>
</dbReference>
<dbReference type="InterPro" id="IPR009057">
    <property type="entry name" value="Homeodomain-like_sf"/>
</dbReference>
<dbReference type="PANTHER" id="PTHR47893">
    <property type="entry name" value="REGULATORY PROTEIN PCHR"/>
    <property type="match status" value="1"/>
</dbReference>
<dbReference type="PRINTS" id="PR00032">
    <property type="entry name" value="HTHARAC"/>
</dbReference>
<keyword evidence="3" id="KW-0804">Transcription</keyword>
<evidence type="ECO:0000313" key="5">
    <source>
        <dbReference type="EMBL" id="MBN9672685.1"/>
    </source>
</evidence>
<evidence type="ECO:0000256" key="2">
    <source>
        <dbReference type="ARBA" id="ARBA00023125"/>
    </source>
</evidence>
<dbReference type="Proteomes" id="UP000664096">
    <property type="component" value="Unassembled WGS sequence"/>
</dbReference>
<dbReference type="SUPFAM" id="SSF46689">
    <property type="entry name" value="Homeodomain-like"/>
    <property type="match status" value="2"/>
</dbReference>
<dbReference type="Pfam" id="PF12833">
    <property type="entry name" value="HTH_18"/>
    <property type="match status" value="1"/>
</dbReference>